<keyword evidence="3" id="KW-0547">Nucleotide-binding</keyword>
<dbReference type="PANTHER" id="PTHR43655:SF2">
    <property type="entry name" value="AFG3 LIKE MATRIX AAA PEPTIDASE SUBUNIT 2, ISOFORM A"/>
    <property type="match status" value="1"/>
</dbReference>
<dbReference type="GO" id="GO:0034982">
    <property type="term" value="P:mitochondrial protein processing"/>
    <property type="evidence" value="ECO:0007669"/>
    <property type="project" value="TreeGrafter"/>
</dbReference>
<reference evidence="8" key="1">
    <citation type="submission" date="2019-03" db="EMBL/GenBank/DDBJ databases">
        <title>WGS assembly of Setaria viridis.</title>
        <authorList>
            <person name="Huang P."/>
            <person name="Jenkins J."/>
            <person name="Grimwood J."/>
            <person name="Barry K."/>
            <person name="Healey A."/>
            <person name="Mamidi S."/>
            <person name="Sreedasyam A."/>
            <person name="Shu S."/>
            <person name="Feldman M."/>
            <person name="Wu J."/>
            <person name="Yu Y."/>
            <person name="Chen C."/>
            <person name="Johnson J."/>
            <person name="Rokhsar D."/>
            <person name="Baxter I."/>
            <person name="Schmutz J."/>
            <person name="Brutnell T."/>
            <person name="Kellogg E."/>
        </authorList>
    </citation>
    <scope>NUCLEOTIDE SEQUENCE [LARGE SCALE GENOMIC DNA]</scope>
</reference>
<name>A0A4V6D4J8_SETVI</name>
<evidence type="ECO:0000256" key="2">
    <source>
        <dbReference type="ARBA" id="ARBA00022723"/>
    </source>
</evidence>
<keyword evidence="4" id="KW-0862">Zinc</keyword>
<dbReference type="PANTHER" id="PTHR43655">
    <property type="entry name" value="ATP-DEPENDENT PROTEASE"/>
    <property type="match status" value="1"/>
</dbReference>
<keyword evidence="5" id="KW-0067">ATP-binding</keyword>
<dbReference type="GO" id="GO:0008237">
    <property type="term" value="F:metallopeptidase activity"/>
    <property type="evidence" value="ECO:0007669"/>
    <property type="project" value="UniProtKB-KW"/>
</dbReference>
<organism evidence="8 9">
    <name type="scientific">Setaria viridis</name>
    <name type="common">Green bristlegrass</name>
    <name type="synonym">Setaria italica subsp. viridis</name>
    <dbReference type="NCBI Taxonomy" id="4556"/>
    <lineage>
        <taxon>Eukaryota</taxon>
        <taxon>Viridiplantae</taxon>
        <taxon>Streptophyta</taxon>
        <taxon>Embryophyta</taxon>
        <taxon>Tracheophyta</taxon>
        <taxon>Spermatophyta</taxon>
        <taxon>Magnoliopsida</taxon>
        <taxon>Liliopsida</taxon>
        <taxon>Poales</taxon>
        <taxon>Poaceae</taxon>
        <taxon>PACMAD clade</taxon>
        <taxon>Panicoideae</taxon>
        <taxon>Panicodae</taxon>
        <taxon>Paniceae</taxon>
        <taxon>Cenchrinae</taxon>
        <taxon>Setaria</taxon>
    </lineage>
</organism>
<dbReference type="InterPro" id="IPR027417">
    <property type="entry name" value="P-loop_NTPase"/>
</dbReference>
<feature type="domain" description="ATPase AAA-type core" evidence="7">
    <location>
        <begin position="3"/>
        <end position="35"/>
    </location>
</feature>
<dbReference type="SUPFAM" id="SSF52540">
    <property type="entry name" value="P-loop containing nucleoside triphosphate hydrolases"/>
    <property type="match status" value="1"/>
</dbReference>
<evidence type="ECO:0000256" key="6">
    <source>
        <dbReference type="ARBA" id="ARBA00023049"/>
    </source>
</evidence>
<dbReference type="Proteomes" id="UP000298652">
    <property type="component" value="Chromosome 7"/>
</dbReference>
<dbReference type="GO" id="GO:0009535">
    <property type="term" value="C:chloroplast thylakoid membrane"/>
    <property type="evidence" value="ECO:0007669"/>
    <property type="project" value="TreeGrafter"/>
</dbReference>
<dbReference type="GO" id="GO:0005745">
    <property type="term" value="C:m-AAA complex"/>
    <property type="evidence" value="ECO:0007669"/>
    <property type="project" value="TreeGrafter"/>
</dbReference>
<evidence type="ECO:0000256" key="3">
    <source>
        <dbReference type="ARBA" id="ARBA00022741"/>
    </source>
</evidence>
<proteinExistence type="predicted"/>
<gene>
    <name evidence="8" type="ORF">SEVIR_7G262250v2</name>
</gene>
<evidence type="ECO:0000259" key="7">
    <source>
        <dbReference type="Pfam" id="PF00004"/>
    </source>
</evidence>
<keyword evidence="6" id="KW-0645">Protease</keyword>
<evidence type="ECO:0000256" key="4">
    <source>
        <dbReference type="ARBA" id="ARBA00022833"/>
    </source>
</evidence>
<dbReference type="GO" id="GO:0046872">
    <property type="term" value="F:metal ion binding"/>
    <property type="evidence" value="ECO:0007669"/>
    <property type="project" value="UniProtKB-KW"/>
</dbReference>
<evidence type="ECO:0000256" key="1">
    <source>
        <dbReference type="ARBA" id="ARBA00001947"/>
    </source>
</evidence>
<dbReference type="InterPro" id="IPR003959">
    <property type="entry name" value="ATPase_AAA_core"/>
</dbReference>
<evidence type="ECO:0000313" key="8">
    <source>
        <dbReference type="EMBL" id="TKW06766.1"/>
    </source>
</evidence>
<dbReference type="Gene3D" id="3.40.50.300">
    <property type="entry name" value="P-loop containing nucleotide triphosphate hydrolases"/>
    <property type="match status" value="1"/>
</dbReference>
<sequence length="52" mass="6144">MEMLVGVGPSRERNLFQEARQCAPSIVFVDEIDAIDGWIWSNFWCCCSRWYK</sequence>
<dbReference type="GO" id="GO:0005524">
    <property type="term" value="F:ATP binding"/>
    <property type="evidence" value="ECO:0007669"/>
    <property type="project" value="UniProtKB-KW"/>
</dbReference>
<dbReference type="EMBL" id="CM016558">
    <property type="protein sequence ID" value="TKW06766.1"/>
    <property type="molecule type" value="Genomic_DNA"/>
</dbReference>
<keyword evidence="6" id="KW-0378">Hydrolase</keyword>
<dbReference type="Gramene" id="TKW06766">
    <property type="protein sequence ID" value="TKW06766"/>
    <property type="gene ID" value="SEVIR_7G262250v2"/>
</dbReference>
<comment type="cofactor">
    <cofactor evidence="1">
        <name>Zn(2+)</name>
        <dbReference type="ChEBI" id="CHEBI:29105"/>
    </cofactor>
</comment>
<dbReference type="Pfam" id="PF00004">
    <property type="entry name" value="AAA"/>
    <property type="match status" value="1"/>
</dbReference>
<evidence type="ECO:0000313" key="9">
    <source>
        <dbReference type="Proteomes" id="UP000298652"/>
    </source>
</evidence>
<keyword evidence="6" id="KW-0482">Metalloprotease</keyword>
<keyword evidence="2" id="KW-0479">Metal-binding</keyword>
<dbReference type="InterPro" id="IPR050928">
    <property type="entry name" value="ATP-dep_Zn_Metalloprotease"/>
</dbReference>
<evidence type="ECO:0000256" key="5">
    <source>
        <dbReference type="ARBA" id="ARBA00022840"/>
    </source>
</evidence>
<dbReference type="GO" id="GO:0016887">
    <property type="term" value="F:ATP hydrolysis activity"/>
    <property type="evidence" value="ECO:0007669"/>
    <property type="project" value="InterPro"/>
</dbReference>
<keyword evidence="9" id="KW-1185">Reference proteome</keyword>
<accession>A0A4V6D4J8</accession>
<protein>
    <recommendedName>
        <fullName evidence="7">ATPase AAA-type core domain-containing protein</fullName>
    </recommendedName>
</protein>
<dbReference type="AlphaFoldDB" id="A0A4V6D4J8"/>